<dbReference type="EMBL" id="LAZR01068477">
    <property type="protein sequence ID" value="KKK49561.1"/>
    <property type="molecule type" value="Genomic_DNA"/>
</dbReference>
<feature type="non-terminal residue" evidence="3">
    <location>
        <position position="1"/>
    </location>
</feature>
<dbReference type="InterPro" id="IPR036770">
    <property type="entry name" value="Ankyrin_rpt-contain_sf"/>
</dbReference>
<name>A0A0F8YNA1_9ZZZZ</name>
<accession>A0A0F8YNA1</accession>
<comment type="caution">
    <text evidence="3">The sequence shown here is derived from an EMBL/GenBank/DDBJ whole genome shotgun (WGS) entry which is preliminary data.</text>
</comment>
<keyword evidence="1" id="KW-0677">Repeat</keyword>
<dbReference type="InterPro" id="IPR038469">
    <property type="entry name" value="tRNAHis_GuaTrfase_Thg1_sf"/>
</dbReference>
<dbReference type="AlphaFoldDB" id="A0A0F8YNA1"/>
<dbReference type="PRINTS" id="PR01415">
    <property type="entry name" value="ANKYRIN"/>
</dbReference>
<sequence>ADILLDKGADVDGKDTFGFTPLMVAAQHGDYDMAWLLLDKGANPALKNQGGYHAMAFAVMKEDEDLVELLLESGADINQPVNVSTNSFSLAEEAKNEKMIAYLTENGGKPNRKPEISEIRAGMGLNFNADDFMVGFSAGVSENKYDMYLTTGFILRPSHVRVLRPENDTLSFQLWEKRFLWPITIGKNFTFRKKGTASAAFYKSYEHFDTIDYMPHRPLFDARVFNLPKEEVANYFVWRQKDAMRNSVNMLGQYHFSHRELHGKKVDEVRGMLYDKFNGGWLGLPTWMKQGFCVQASHAVSSRGPTLDESGCPDFTYDREYIEKWLGEEYPYL</sequence>
<evidence type="ECO:0000256" key="1">
    <source>
        <dbReference type="ARBA" id="ARBA00022737"/>
    </source>
</evidence>
<dbReference type="Pfam" id="PF12796">
    <property type="entry name" value="Ank_2"/>
    <property type="match status" value="1"/>
</dbReference>
<evidence type="ECO:0000313" key="3">
    <source>
        <dbReference type="EMBL" id="KKK49561.1"/>
    </source>
</evidence>
<keyword evidence="2" id="KW-0040">ANK repeat</keyword>
<protein>
    <submittedName>
        <fullName evidence="3">Uncharacterized protein</fullName>
    </submittedName>
</protein>
<dbReference type="InterPro" id="IPR002110">
    <property type="entry name" value="Ankyrin_rpt"/>
</dbReference>
<evidence type="ECO:0000256" key="2">
    <source>
        <dbReference type="ARBA" id="ARBA00023043"/>
    </source>
</evidence>
<dbReference type="Gene3D" id="1.25.40.20">
    <property type="entry name" value="Ankyrin repeat-containing domain"/>
    <property type="match status" value="1"/>
</dbReference>
<dbReference type="SMART" id="SM00248">
    <property type="entry name" value="ANK"/>
    <property type="match status" value="3"/>
</dbReference>
<dbReference type="PROSITE" id="PS50297">
    <property type="entry name" value="ANK_REP_REGION"/>
    <property type="match status" value="2"/>
</dbReference>
<reference evidence="3" key="1">
    <citation type="journal article" date="2015" name="Nature">
        <title>Complex archaea that bridge the gap between prokaryotes and eukaryotes.</title>
        <authorList>
            <person name="Spang A."/>
            <person name="Saw J.H."/>
            <person name="Jorgensen S.L."/>
            <person name="Zaremba-Niedzwiedzka K."/>
            <person name="Martijn J."/>
            <person name="Lind A.E."/>
            <person name="van Eijk R."/>
            <person name="Schleper C."/>
            <person name="Guy L."/>
            <person name="Ettema T.J."/>
        </authorList>
    </citation>
    <scope>NUCLEOTIDE SEQUENCE</scope>
</reference>
<dbReference type="PANTHER" id="PTHR24198:SF165">
    <property type="entry name" value="ANKYRIN REPEAT-CONTAINING PROTEIN-RELATED"/>
    <property type="match status" value="1"/>
</dbReference>
<dbReference type="PROSITE" id="PS50088">
    <property type="entry name" value="ANK_REPEAT"/>
    <property type="match status" value="2"/>
</dbReference>
<dbReference type="PANTHER" id="PTHR24198">
    <property type="entry name" value="ANKYRIN REPEAT AND PROTEIN KINASE DOMAIN-CONTAINING PROTEIN"/>
    <property type="match status" value="1"/>
</dbReference>
<organism evidence="3">
    <name type="scientific">marine sediment metagenome</name>
    <dbReference type="NCBI Taxonomy" id="412755"/>
    <lineage>
        <taxon>unclassified sequences</taxon>
        <taxon>metagenomes</taxon>
        <taxon>ecological metagenomes</taxon>
    </lineage>
</organism>
<dbReference type="SUPFAM" id="SSF48403">
    <property type="entry name" value="Ankyrin repeat"/>
    <property type="match status" value="1"/>
</dbReference>
<dbReference type="Gene3D" id="3.30.70.3000">
    <property type="match status" value="1"/>
</dbReference>
<gene>
    <name evidence="3" type="ORF">LCGC14_3133820</name>
</gene>
<proteinExistence type="predicted"/>